<feature type="region of interest" description="Disordered" evidence="1">
    <location>
        <begin position="74"/>
        <end position="95"/>
    </location>
</feature>
<dbReference type="RefSeq" id="XP_045258268.1">
    <property type="nucleotide sequence ID" value="XM_045412939.1"/>
</dbReference>
<feature type="region of interest" description="Disordered" evidence="1">
    <location>
        <begin position="1"/>
        <end position="54"/>
    </location>
</feature>
<accession>A0A8H4C7Y2</accession>
<keyword evidence="3" id="KW-1185">Reference proteome</keyword>
<feature type="compositionally biased region" description="Basic and acidic residues" evidence="1">
    <location>
        <begin position="13"/>
        <end position="40"/>
    </location>
</feature>
<name>A0A8H4C7Y2_COLGL</name>
<sequence length="472" mass="52278">MTSAGDAFLTMADSERLRPFPRRMRSDLGLKRPADDDKQAHPLPIGNRPRQRTSIPRIASLDVIAPAKLGVNKCPSIRPERRPTSPRRLSLSPIEPGDGVFFQERDLNTGHAASLEQMINTLHHVMMTKPVLDPVPIENNSCILHLLEGYRELQEQLRVTEKAWAEEKETKERSLEEFAKVSSEWEKKETDFRAEIKRMELILADIAPGGVGAVALARSGSIVDRSSRSSRLFKARVEQAKSPVKGEESSIAVCPSSLNTDGFRYKARDPDDTAALENTLDSGATGSLRHTHTTYLSMRPNLDSNADAELSERMRKAQLRRFWDTRYDPRKTPGRADLTSCHISNEPTNHQNRCNSTAKSLAKGETTMKNNIVPADDPDSASEVTVLHMNEDVPAGPSDRAVDGRLETTPTQATVNGLLGENPDASTQTGSGLRCKREVSRHKREFSFDPGEDGILLLPLANQNPHGTIEES</sequence>
<reference evidence="2" key="1">
    <citation type="journal article" date="2020" name="Phytopathology">
        <title>Genome sequence and comparative analysis of Colletotrichum gloeosporioides isolated from Liriodendron leaves.</title>
        <authorList>
            <person name="Fu F.F."/>
            <person name="Hao Z."/>
            <person name="Wang P."/>
            <person name="Lu Y."/>
            <person name="Xue L.J."/>
            <person name="Wei G."/>
            <person name="Tian Y."/>
            <person name="Baishi H."/>
            <person name="Xu H."/>
            <person name="Shi J."/>
            <person name="Cheng T."/>
            <person name="Wang G."/>
            <person name="Yi Y."/>
            <person name="Chen J."/>
        </authorList>
    </citation>
    <scope>NUCLEOTIDE SEQUENCE</scope>
    <source>
        <strain evidence="2">Lc1</strain>
    </source>
</reference>
<dbReference type="Proteomes" id="UP000613401">
    <property type="component" value="Unassembled WGS sequence"/>
</dbReference>
<evidence type="ECO:0000313" key="3">
    <source>
        <dbReference type="Proteomes" id="UP000613401"/>
    </source>
</evidence>
<organism evidence="2 3">
    <name type="scientific">Colletotrichum gloeosporioides</name>
    <name type="common">Anthracnose fungus</name>
    <name type="synonym">Glomerella cingulata</name>
    <dbReference type="NCBI Taxonomy" id="474922"/>
    <lineage>
        <taxon>Eukaryota</taxon>
        <taxon>Fungi</taxon>
        <taxon>Dikarya</taxon>
        <taxon>Ascomycota</taxon>
        <taxon>Pezizomycotina</taxon>
        <taxon>Sordariomycetes</taxon>
        <taxon>Hypocreomycetidae</taxon>
        <taxon>Glomerellales</taxon>
        <taxon>Glomerellaceae</taxon>
        <taxon>Colletotrichum</taxon>
        <taxon>Colletotrichum gloeosporioides species complex</taxon>
    </lineage>
</organism>
<feature type="region of interest" description="Disordered" evidence="1">
    <location>
        <begin position="417"/>
        <end position="437"/>
    </location>
</feature>
<protein>
    <submittedName>
        <fullName evidence="2">Uncharacterized protein</fullName>
    </submittedName>
</protein>
<gene>
    <name evidence="2" type="ORF">GCG54_00013077</name>
</gene>
<reference evidence="2" key="2">
    <citation type="submission" date="2020-03" db="EMBL/GenBank/DDBJ databases">
        <authorList>
            <person name="Fu F.-F."/>
            <person name="Chen J."/>
        </authorList>
    </citation>
    <scope>NUCLEOTIDE SEQUENCE</scope>
    <source>
        <strain evidence="2">Lc1</strain>
    </source>
</reference>
<dbReference type="EMBL" id="WVTB01000087">
    <property type="protein sequence ID" value="KAF3799108.1"/>
    <property type="molecule type" value="Genomic_DNA"/>
</dbReference>
<proteinExistence type="predicted"/>
<comment type="caution">
    <text evidence="2">The sequence shown here is derived from an EMBL/GenBank/DDBJ whole genome shotgun (WGS) entry which is preliminary data.</text>
</comment>
<dbReference type="GeneID" id="69020194"/>
<evidence type="ECO:0000256" key="1">
    <source>
        <dbReference type="SAM" id="MobiDB-lite"/>
    </source>
</evidence>
<dbReference type="AlphaFoldDB" id="A0A8H4C7Y2"/>
<evidence type="ECO:0000313" key="2">
    <source>
        <dbReference type="EMBL" id="KAF3799108.1"/>
    </source>
</evidence>